<sequence length="257" mass="27813">MDNNFEIASAEFASGNYPLAVQFLQYVLARDDEHFGALRLMGLACLALNETPDGIAALEEASLLRPLDAAARIELAIGYGASGHPDLSCDLLMSEATGGRANASEMLRIAVGLEAVDEPRLAMEACRRAGAANPDSAEVHYQMGWYARRCGHSDSVVEALLRHAINLEPLNIHYRIGLASLLITLGRKSEAVLLLDLLIPESLDAVACQCCLKRIANLYFDFNDFDRASRCAQRLREIARPQSGAKVSAHSSPFGVA</sequence>
<name>A0A5B9MDG3_9BACT</name>
<gene>
    <name evidence="1" type="ORF">Mal15_23260</name>
</gene>
<dbReference type="SUPFAM" id="SSF48452">
    <property type="entry name" value="TPR-like"/>
    <property type="match status" value="1"/>
</dbReference>
<keyword evidence="2" id="KW-1185">Reference proteome</keyword>
<accession>A0A5B9MDG3</accession>
<dbReference type="EMBL" id="CP036264">
    <property type="protein sequence ID" value="QEF98276.1"/>
    <property type="molecule type" value="Genomic_DNA"/>
</dbReference>
<dbReference type="RefSeq" id="WP_147867825.1">
    <property type="nucleotide sequence ID" value="NZ_CP036264.1"/>
</dbReference>
<evidence type="ECO:0000313" key="2">
    <source>
        <dbReference type="Proteomes" id="UP000321353"/>
    </source>
</evidence>
<organism evidence="1 2">
    <name type="scientific">Stieleria maiorica</name>
    <dbReference type="NCBI Taxonomy" id="2795974"/>
    <lineage>
        <taxon>Bacteria</taxon>
        <taxon>Pseudomonadati</taxon>
        <taxon>Planctomycetota</taxon>
        <taxon>Planctomycetia</taxon>
        <taxon>Pirellulales</taxon>
        <taxon>Pirellulaceae</taxon>
        <taxon>Stieleria</taxon>
    </lineage>
</organism>
<dbReference type="Proteomes" id="UP000321353">
    <property type="component" value="Chromosome"/>
</dbReference>
<dbReference type="KEGG" id="smam:Mal15_23260"/>
<dbReference type="InterPro" id="IPR011990">
    <property type="entry name" value="TPR-like_helical_dom_sf"/>
</dbReference>
<evidence type="ECO:0000313" key="1">
    <source>
        <dbReference type="EMBL" id="QEF98276.1"/>
    </source>
</evidence>
<reference evidence="1 2" key="1">
    <citation type="submission" date="2019-02" db="EMBL/GenBank/DDBJ databases">
        <title>Planctomycetal bacteria perform biofilm scaping via a novel small molecule.</title>
        <authorList>
            <person name="Jeske O."/>
            <person name="Boedeker C."/>
            <person name="Wiegand S."/>
            <person name="Breitling P."/>
            <person name="Kallscheuer N."/>
            <person name="Jogler M."/>
            <person name="Rohde M."/>
            <person name="Petersen J."/>
            <person name="Medema M.H."/>
            <person name="Surup F."/>
            <person name="Jogler C."/>
        </authorList>
    </citation>
    <scope>NUCLEOTIDE SEQUENCE [LARGE SCALE GENOMIC DNA]</scope>
    <source>
        <strain evidence="1 2">Mal15</strain>
    </source>
</reference>
<dbReference type="Gene3D" id="1.25.40.10">
    <property type="entry name" value="Tetratricopeptide repeat domain"/>
    <property type="match status" value="2"/>
</dbReference>
<proteinExistence type="predicted"/>
<protein>
    <submittedName>
        <fullName evidence="1">Anaphase-promoting complex, cyclosome, subunit 3</fullName>
    </submittedName>
</protein>
<dbReference type="AlphaFoldDB" id="A0A5B9MDG3"/>